<reference evidence="5 6" key="1">
    <citation type="submission" date="2020-06" db="EMBL/GenBank/DDBJ databases">
        <authorList>
            <person name="Li R."/>
            <person name="Bekaert M."/>
        </authorList>
    </citation>
    <scope>NUCLEOTIDE SEQUENCE [LARGE SCALE GENOMIC DNA]</scope>
    <source>
        <strain evidence="6">wild</strain>
    </source>
</reference>
<feature type="domain" description="PX" evidence="4">
    <location>
        <begin position="14"/>
        <end position="126"/>
    </location>
</feature>
<dbReference type="InterPro" id="IPR011009">
    <property type="entry name" value="Kinase-like_dom_sf"/>
</dbReference>
<evidence type="ECO:0000313" key="6">
    <source>
        <dbReference type="Proteomes" id="UP000507470"/>
    </source>
</evidence>
<dbReference type="SMART" id="SM00312">
    <property type="entry name" value="PX"/>
    <property type="match status" value="1"/>
</dbReference>
<dbReference type="InterPro" id="IPR000719">
    <property type="entry name" value="Prot_kinase_dom"/>
</dbReference>
<evidence type="ECO:0000259" key="4">
    <source>
        <dbReference type="PROSITE" id="PS50195"/>
    </source>
</evidence>
<name>A0A6J8DIC3_MYTCO</name>
<dbReference type="GO" id="GO:0035091">
    <property type="term" value="F:phosphatidylinositol binding"/>
    <property type="evidence" value="ECO:0007669"/>
    <property type="project" value="InterPro"/>
</dbReference>
<dbReference type="FunFam" id="3.30.1520.10:FF:000010">
    <property type="entry name" value="PX domain-containing protein kinase-like protein isoform X6"/>
    <property type="match status" value="1"/>
</dbReference>
<dbReference type="SUPFAM" id="SSF56112">
    <property type="entry name" value="Protein kinase-like (PK-like)"/>
    <property type="match status" value="1"/>
</dbReference>
<dbReference type="GO" id="GO:0043271">
    <property type="term" value="P:negative regulation of monoatomic ion transport"/>
    <property type="evidence" value="ECO:0007669"/>
    <property type="project" value="TreeGrafter"/>
</dbReference>
<evidence type="ECO:0000259" key="3">
    <source>
        <dbReference type="PROSITE" id="PS50011"/>
    </source>
</evidence>
<dbReference type="SUPFAM" id="SSF64268">
    <property type="entry name" value="PX domain"/>
    <property type="match status" value="1"/>
</dbReference>
<dbReference type="Gene3D" id="3.30.1520.10">
    <property type="entry name" value="Phox-like domain"/>
    <property type="match status" value="1"/>
</dbReference>
<dbReference type="Pfam" id="PF00787">
    <property type="entry name" value="PX"/>
    <property type="match status" value="1"/>
</dbReference>
<evidence type="ECO:0000256" key="2">
    <source>
        <dbReference type="ARBA" id="ARBA00022490"/>
    </source>
</evidence>
<dbReference type="Gene3D" id="1.10.510.10">
    <property type="entry name" value="Transferase(Phosphotransferase) domain 1"/>
    <property type="match status" value="1"/>
</dbReference>
<dbReference type="GO" id="GO:0005886">
    <property type="term" value="C:plasma membrane"/>
    <property type="evidence" value="ECO:0007669"/>
    <property type="project" value="TreeGrafter"/>
</dbReference>
<sequence length="394" mass="44900">MAVFEKKLSQKLSIDDTVVLTCVIEAAQKSADHMVYSVRIQYGPKPENSWTLQKRYSDFVALDTELKIANIDVQLPPKKVFGNFDREFVAERQQGLQKYTDTILGHHLLANSQAVKKFLSPDSYTLNQTEIALQHVSMVFRSENKWDVIEALPDIGWRLRKEYILVKPLDQPKIKEILAWCDYGPDKFMPEKELAAVLRIFPSIQHPNIYPVTFATANESGGLVIQSFCEKGTLRDLICKCKPKVHYLKKYGNPKSYSILEPVAIKTFGKQILLTLKFLQEKCIPYGHLHAGNIIVEGQVCKFLDLQNWFLGLPSYYRPFFVQFKKIQTTESIDVYCFGQLLYEMTFGSQLYAATCDNFPPSCPPQIRSVLESILTSEACKNGLPTVADLLSHP</sequence>
<organism evidence="5 6">
    <name type="scientific">Mytilus coruscus</name>
    <name type="common">Sea mussel</name>
    <dbReference type="NCBI Taxonomy" id="42192"/>
    <lineage>
        <taxon>Eukaryota</taxon>
        <taxon>Metazoa</taxon>
        <taxon>Spiralia</taxon>
        <taxon>Lophotrochozoa</taxon>
        <taxon>Mollusca</taxon>
        <taxon>Bivalvia</taxon>
        <taxon>Autobranchia</taxon>
        <taxon>Pteriomorphia</taxon>
        <taxon>Mytilida</taxon>
        <taxon>Mytiloidea</taxon>
        <taxon>Mytilidae</taxon>
        <taxon>Mytilinae</taxon>
        <taxon>Mytilus</taxon>
    </lineage>
</organism>
<accession>A0A6J8DIC3</accession>
<dbReference type="GO" id="GO:0005770">
    <property type="term" value="C:late endosome"/>
    <property type="evidence" value="ECO:0007669"/>
    <property type="project" value="TreeGrafter"/>
</dbReference>
<dbReference type="InterPro" id="IPR036871">
    <property type="entry name" value="PX_dom_sf"/>
</dbReference>
<dbReference type="GO" id="GO:0006622">
    <property type="term" value="P:protein targeting to lysosome"/>
    <property type="evidence" value="ECO:0007669"/>
    <property type="project" value="TreeGrafter"/>
</dbReference>
<comment type="subcellular location">
    <subcellularLocation>
        <location evidence="1">Cytoplasm</location>
    </subcellularLocation>
</comment>
<evidence type="ECO:0000256" key="1">
    <source>
        <dbReference type="ARBA" id="ARBA00004496"/>
    </source>
</evidence>
<feature type="domain" description="Protein kinase" evidence="3">
    <location>
        <begin position="125"/>
        <end position="394"/>
    </location>
</feature>
<dbReference type="OrthoDB" id="41200at2759"/>
<protein>
    <submittedName>
        <fullName evidence="5">PXK</fullName>
    </submittedName>
</protein>
<dbReference type="AlphaFoldDB" id="A0A6J8DIC3"/>
<dbReference type="GO" id="GO:0004672">
    <property type="term" value="F:protein kinase activity"/>
    <property type="evidence" value="ECO:0007669"/>
    <property type="project" value="InterPro"/>
</dbReference>
<dbReference type="InterPro" id="IPR001683">
    <property type="entry name" value="PX_dom"/>
</dbReference>
<dbReference type="PANTHER" id="PTHR22999">
    <property type="entry name" value="PX SERINE/THREONINE KINASE PXK"/>
    <property type="match status" value="1"/>
</dbReference>
<dbReference type="PROSITE" id="PS50195">
    <property type="entry name" value="PX"/>
    <property type="match status" value="1"/>
</dbReference>
<dbReference type="GO" id="GO:0005524">
    <property type="term" value="F:ATP binding"/>
    <property type="evidence" value="ECO:0007669"/>
    <property type="project" value="InterPro"/>
</dbReference>
<dbReference type="GO" id="GO:0005769">
    <property type="term" value="C:early endosome"/>
    <property type="evidence" value="ECO:0007669"/>
    <property type="project" value="TreeGrafter"/>
</dbReference>
<dbReference type="PANTHER" id="PTHR22999:SF40">
    <property type="entry name" value="PX DOMAIN-CONTAINING PROTEIN KINASE-LIKE PROTEIN"/>
    <property type="match status" value="1"/>
</dbReference>
<dbReference type="EMBL" id="CACVKT020007423">
    <property type="protein sequence ID" value="CAC5407889.1"/>
    <property type="molecule type" value="Genomic_DNA"/>
</dbReference>
<dbReference type="GO" id="GO:0008333">
    <property type="term" value="P:endosome to lysosome transport"/>
    <property type="evidence" value="ECO:0007669"/>
    <property type="project" value="TreeGrafter"/>
</dbReference>
<evidence type="ECO:0000313" key="5">
    <source>
        <dbReference type="EMBL" id="CAC5407889.1"/>
    </source>
</evidence>
<dbReference type="InterPro" id="IPR051837">
    <property type="entry name" value="SortingNexin/PXDomain-PKLike"/>
</dbReference>
<keyword evidence="2" id="KW-0963">Cytoplasm</keyword>
<gene>
    <name evidence="5" type="ORF">MCOR_41320</name>
</gene>
<dbReference type="PROSITE" id="PS50011">
    <property type="entry name" value="PROTEIN_KINASE_DOM"/>
    <property type="match status" value="1"/>
</dbReference>
<dbReference type="GO" id="GO:0045022">
    <property type="term" value="P:early endosome to late endosome transport"/>
    <property type="evidence" value="ECO:0007669"/>
    <property type="project" value="TreeGrafter"/>
</dbReference>
<dbReference type="Proteomes" id="UP000507470">
    <property type="component" value="Unassembled WGS sequence"/>
</dbReference>
<keyword evidence="6" id="KW-1185">Reference proteome</keyword>
<proteinExistence type="predicted"/>